<sequence length="297" mass="32573">MNVCIICRTVPVVCEFRYGVVTGANKGIGFETVKELASNGVKVVLTARDEKRGLEAIERLKESGLSDLVIFHQLDVTDSASIASLVDFVKNQFGKLDILVNNAGITGVNLDEYEMGSTINWKELGQTCEMAEKCLTTNYYGAKKTTEAFLPLLQLSNSPRIVNVSSQSGLLKNIANEWAKGVLDDAENLTEERIDEVLKEFIKDFKEGSLENKGWPTFVSAYVVSKAAMNSYTRIIAKKQPNMCINSVCPGFVKTDINRNTGILSVDQGAASVVRLALLPHGSPSGLFYIRQELSSF</sequence>
<keyword evidence="7" id="KW-1185">Reference proteome</keyword>
<dbReference type="InterPro" id="IPR020904">
    <property type="entry name" value="Sc_DH/Rdtase_CS"/>
</dbReference>
<evidence type="ECO:0000313" key="7">
    <source>
        <dbReference type="Proteomes" id="UP000075243"/>
    </source>
</evidence>
<dbReference type="PANTHER" id="PTHR43490:SF136">
    <property type="entry name" value="SHORT-CHAIN DEHYDROGENASE_REDUCTASE"/>
    <property type="match status" value="1"/>
</dbReference>
<protein>
    <recommendedName>
        <fullName evidence="5">Short-chain dehydrogenase/reductase</fullName>
        <ecNumber evidence="5">1.1.1.-</ecNumber>
    </recommendedName>
</protein>
<reference evidence="6 7" key="1">
    <citation type="journal article" date="2012" name="Nat. Biotechnol.">
        <title>Draft genome sequence of pigeonpea (Cajanus cajan), an orphan legume crop of resource-poor farmers.</title>
        <authorList>
            <person name="Varshney R.K."/>
            <person name="Chen W."/>
            <person name="Li Y."/>
            <person name="Bharti A.K."/>
            <person name="Saxena R.K."/>
            <person name="Schlueter J.A."/>
            <person name="Donoghue M.T."/>
            <person name="Azam S."/>
            <person name="Fan G."/>
            <person name="Whaley A.M."/>
            <person name="Farmer A.D."/>
            <person name="Sheridan J."/>
            <person name="Iwata A."/>
            <person name="Tuteja R."/>
            <person name="Penmetsa R.V."/>
            <person name="Wu W."/>
            <person name="Upadhyaya H.D."/>
            <person name="Yang S.P."/>
            <person name="Shah T."/>
            <person name="Saxena K.B."/>
            <person name="Michael T."/>
            <person name="McCombie W.R."/>
            <person name="Yang B."/>
            <person name="Zhang G."/>
            <person name="Yang H."/>
            <person name="Wang J."/>
            <person name="Spillane C."/>
            <person name="Cook D.R."/>
            <person name="May G.D."/>
            <person name="Xu X."/>
            <person name="Jackson S.A."/>
        </authorList>
    </citation>
    <scope>NUCLEOTIDE SEQUENCE [LARGE SCALE GENOMIC DNA]</scope>
    <source>
        <strain evidence="7">cv. Asha</strain>
    </source>
</reference>
<dbReference type="SUPFAM" id="SSF51735">
    <property type="entry name" value="NAD(P)-binding Rossmann-fold domains"/>
    <property type="match status" value="1"/>
</dbReference>
<comment type="similarity">
    <text evidence="1 4">Belongs to the short-chain dehydrogenases/reductases (SDR) family.</text>
</comment>
<evidence type="ECO:0000256" key="5">
    <source>
        <dbReference type="RuleBase" id="RU369024"/>
    </source>
</evidence>
<dbReference type="FunFam" id="3.40.50.720:FF:000312">
    <property type="entry name" value="(+)-neomenthol dehydrogenase"/>
    <property type="match status" value="1"/>
</dbReference>
<dbReference type="EMBL" id="CM003609">
    <property type="protein sequence ID" value="KYP64407.1"/>
    <property type="molecule type" value="Genomic_DNA"/>
</dbReference>
<dbReference type="InterPro" id="IPR045313">
    <property type="entry name" value="CBR1-like"/>
</dbReference>
<dbReference type="InterPro" id="IPR036291">
    <property type="entry name" value="NAD(P)-bd_dom_sf"/>
</dbReference>
<dbReference type="AlphaFoldDB" id="A0A151TBI6"/>
<dbReference type="PRINTS" id="PR00080">
    <property type="entry name" value="SDRFAMILY"/>
</dbReference>
<evidence type="ECO:0000313" key="6">
    <source>
        <dbReference type="EMBL" id="KYP64407.1"/>
    </source>
</evidence>
<dbReference type="Proteomes" id="UP000075243">
    <property type="component" value="Chromosome 7"/>
</dbReference>
<dbReference type="PROSITE" id="PS00061">
    <property type="entry name" value="ADH_SHORT"/>
    <property type="match status" value="1"/>
</dbReference>
<dbReference type="PRINTS" id="PR00081">
    <property type="entry name" value="GDHRDH"/>
</dbReference>
<keyword evidence="2 5" id="KW-0521">NADP</keyword>
<dbReference type="CDD" id="cd05324">
    <property type="entry name" value="carb_red_PTCR-like_SDR_c"/>
    <property type="match status" value="1"/>
</dbReference>
<dbReference type="EC" id="1.1.1.-" evidence="5"/>
<dbReference type="GO" id="GO:0016616">
    <property type="term" value="F:oxidoreductase activity, acting on the CH-OH group of donors, NAD or NADP as acceptor"/>
    <property type="evidence" value="ECO:0007669"/>
    <property type="project" value="InterPro"/>
</dbReference>
<accession>A0A151TBI6</accession>
<dbReference type="Gramene" id="C.cajan_18464.t">
    <property type="protein sequence ID" value="C.cajan_18464.t"/>
    <property type="gene ID" value="C.cajan_18464"/>
</dbReference>
<evidence type="ECO:0000256" key="3">
    <source>
        <dbReference type="ARBA" id="ARBA00023002"/>
    </source>
</evidence>
<dbReference type="InterPro" id="IPR002347">
    <property type="entry name" value="SDR_fam"/>
</dbReference>
<organism evidence="6 7">
    <name type="scientific">Cajanus cajan</name>
    <name type="common">Pigeon pea</name>
    <name type="synonym">Cajanus indicus</name>
    <dbReference type="NCBI Taxonomy" id="3821"/>
    <lineage>
        <taxon>Eukaryota</taxon>
        <taxon>Viridiplantae</taxon>
        <taxon>Streptophyta</taxon>
        <taxon>Embryophyta</taxon>
        <taxon>Tracheophyta</taxon>
        <taxon>Spermatophyta</taxon>
        <taxon>Magnoliopsida</taxon>
        <taxon>eudicotyledons</taxon>
        <taxon>Gunneridae</taxon>
        <taxon>Pentapetalae</taxon>
        <taxon>rosids</taxon>
        <taxon>fabids</taxon>
        <taxon>Fabales</taxon>
        <taxon>Fabaceae</taxon>
        <taxon>Papilionoideae</taxon>
        <taxon>50 kb inversion clade</taxon>
        <taxon>NPAAA clade</taxon>
        <taxon>indigoferoid/millettioid clade</taxon>
        <taxon>Phaseoleae</taxon>
        <taxon>Cajanus</taxon>
    </lineage>
</organism>
<dbReference type="STRING" id="3821.A0A151TBI6"/>
<evidence type="ECO:0000256" key="2">
    <source>
        <dbReference type="ARBA" id="ARBA00022857"/>
    </source>
</evidence>
<evidence type="ECO:0000256" key="4">
    <source>
        <dbReference type="RuleBase" id="RU000363"/>
    </source>
</evidence>
<proteinExistence type="inferred from homology"/>
<name>A0A151TBI6_CAJCA</name>
<dbReference type="OMA" id="KAFDIMN"/>
<keyword evidence="3 5" id="KW-0560">Oxidoreductase</keyword>
<gene>
    <name evidence="6" type="ORF">KK1_019003</name>
</gene>
<dbReference type="Gene3D" id="3.40.50.720">
    <property type="entry name" value="NAD(P)-binding Rossmann-like Domain"/>
    <property type="match status" value="1"/>
</dbReference>
<evidence type="ECO:0000256" key="1">
    <source>
        <dbReference type="ARBA" id="ARBA00006484"/>
    </source>
</evidence>
<dbReference type="PANTHER" id="PTHR43490">
    <property type="entry name" value="(+)-NEOMENTHOL DEHYDROGENASE"/>
    <property type="match status" value="1"/>
</dbReference>
<dbReference type="Pfam" id="PF00106">
    <property type="entry name" value="adh_short"/>
    <property type="match status" value="1"/>
</dbReference>
<dbReference type="GO" id="GO:0016020">
    <property type="term" value="C:membrane"/>
    <property type="evidence" value="ECO:0007669"/>
    <property type="project" value="TreeGrafter"/>
</dbReference>